<accession>A0A4Y3HUE9</accession>
<protein>
    <submittedName>
        <fullName evidence="2">Uncharacterized protein</fullName>
    </submittedName>
</protein>
<comment type="caution">
    <text evidence="2">The sequence shown here is derived from an EMBL/GenBank/DDBJ whole genome shotgun (WGS) entry which is preliminary data.</text>
</comment>
<keyword evidence="3" id="KW-1185">Reference proteome</keyword>
<evidence type="ECO:0000313" key="2">
    <source>
        <dbReference type="EMBL" id="GEA50769.1"/>
    </source>
</evidence>
<feature type="region of interest" description="Disordered" evidence="1">
    <location>
        <begin position="1"/>
        <end position="47"/>
    </location>
</feature>
<proteinExistence type="predicted"/>
<sequence>MKKPGSSERRLLDVHGAGAQRAEPKVGDAKNYPNGFGPQGDVIRIKN</sequence>
<name>A0A4Y3HUE9_9VIBR</name>
<dbReference type="RefSeq" id="WP_208727120.1">
    <property type="nucleotide sequence ID" value="NZ_BJLF01000006.1"/>
</dbReference>
<dbReference type="EMBL" id="BJLF01000006">
    <property type="protein sequence ID" value="GEA50769.1"/>
    <property type="molecule type" value="Genomic_DNA"/>
</dbReference>
<organism evidence="2 3">
    <name type="scientific">Vibrio inusitatus NBRC 102082</name>
    <dbReference type="NCBI Taxonomy" id="1219070"/>
    <lineage>
        <taxon>Bacteria</taxon>
        <taxon>Pseudomonadati</taxon>
        <taxon>Pseudomonadota</taxon>
        <taxon>Gammaproteobacteria</taxon>
        <taxon>Vibrionales</taxon>
        <taxon>Vibrionaceae</taxon>
        <taxon>Vibrio</taxon>
    </lineage>
</organism>
<reference evidence="2 3" key="1">
    <citation type="submission" date="2019-06" db="EMBL/GenBank/DDBJ databases">
        <title>Whole genome shotgun sequence of Vibrio inusitatus NBRC 102082.</title>
        <authorList>
            <person name="Hosoyama A."/>
            <person name="Uohara A."/>
            <person name="Ohji S."/>
            <person name="Ichikawa N."/>
        </authorList>
    </citation>
    <scope>NUCLEOTIDE SEQUENCE [LARGE SCALE GENOMIC DNA]</scope>
    <source>
        <strain evidence="2 3">NBRC 102082</strain>
    </source>
</reference>
<evidence type="ECO:0000256" key="1">
    <source>
        <dbReference type="SAM" id="MobiDB-lite"/>
    </source>
</evidence>
<feature type="compositionally biased region" description="Basic and acidic residues" evidence="1">
    <location>
        <begin position="1"/>
        <end position="13"/>
    </location>
</feature>
<gene>
    <name evidence="2" type="ORF">VIN01S_15730</name>
</gene>
<dbReference type="AlphaFoldDB" id="A0A4Y3HUE9"/>
<evidence type="ECO:0000313" key="3">
    <source>
        <dbReference type="Proteomes" id="UP000318717"/>
    </source>
</evidence>
<dbReference type="Proteomes" id="UP000318717">
    <property type="component" value="Unassembled WGS sequence"/>
</dbReference>